<protein>
    <submittedName>
        <fullName evidence="1">Uncharacterized protein</fullName>
    </submittedName>
</protein>
<proteinExistence type="predicted"/>
<reference evidence="1" key="1">
    <citation type="submission" date="2019-08" db="EMBL/GenBank/DDBJ databases">
        <authorList>
            <person name="Kucharzyk K."/>
            <person name="Murdoch R.W."/>
            <person name="Higgins S."/>
            <person name="Loffler F."/>
        </authorList>
    </citation>
    <scope>NUCLEOTIDE SEQUENCE</scope>
</reference>
<comment type="caution">
    <text evidence="1">The sequence shown here is derived from an EMBL/GenBank/DDBJ whole genome shotgun (WGS) entry which is preliminary data.</text>
</comment>
<sequence length="77" mass="8627">MQMSPVPWPVGTANRFKRHCRAVKLYKIPKARRMSSLAKHVDTPTNIFMELRPRQKGFADEMKGNLGSGGACLLAID</sequence>
<name>A0A645CE76_9ZZZZ</name>
<organism evidence="1">
    <name type="scientific">bioreactor metagenome</name>
    <dbReference type="NCBI Taxonomy" id="1076179"/>
    <lineage>
        <taxon>unclassified sequences</taxon>
        <taxon>metagenomes</taxon>
        <taxon>ecological metagenomes</taxon>
    </lineage>
</organism>
<dbReference type="AlphaFoldDB" id="A0A645CE76"/>
<evidence type="ECO:0000313" key="1">
    <source>
        <dbReference type="EMBL" id="MPM75205.1"/>
    </source>
</evidence>
<accession>A0A645CE76</accession>
<dbReference type="EMBL" id="VSSQ01026472">
    <property type="protein sequence ID" value="MPM75205.1"/>
    <property type="molecule type" value="Genomic_DNA"/>
</dbReference>
<gene>
    <name evidence="1" type="ORF">SDC9_122196</name>
</gene>